<name>X1PMH6_9ZZZZ</name>
<gene>
    <name evidence="2" type="ORF">S06H3_50076</name>
</gene>
<proteinExistence type="predicted"/>
<dbReference type="InterPro" id="IPR055979">
    <property type="entry name" value="DUF7557"/>
</dbReference>
<sequence>MVTDESKRTTIAISERSKEGLDSVKHPGQTYDGVIQELIESWKKVKEEEAARLEKRS</sequence>
<evidence type="ECO:0000256" key="1">
    <source>
        <dbReference type="SAM" id="MobiDB-lite"/>
    </source>
</evidence>
<dbReference type="AlphaFoldDB" id="X1PMH6"/>
<dbReference type="Pfam" id="PF24434">
    <property type="entry name" value="DUF7557"/>
    <property type="match status" value="1"/>
</dbReference>
<protein>
    <submittedName>
        <fullName evidence="2">Uncharacterized protein</fullName>
    </submittedName>
</protein>
<feature type="compositionally biased region" description="Basic and acidic residues" evidence="1">
    <location>
        <begin position="15"/>
        <end position="25"/>
    </location>
</feature>
<feature type="region of interest" description="Disordered" evidence="1">
    <location>
        <begin position="1"/>
        <end position="25"/>
    </location>
</feature>
<comment type="caution">
    <text evidence="2">The sequence shown here is derived from an EMBL/GenBank/DDBJ whole genome shotgun (WGS) entry which is preliminary data.</text>
</comment>
<evidence type="ECO:0000313" key="2">
    <source>
        <dbReference type="EMBL" id="GAI40270.1"/>
    </source>
</evidence>
<accession>X1PMH6</accession>
<dbReference type="EMBL" id="BARV01031669">
    <property type="protein sequence ID" value="GAI40270.1"/>
    <property type="molecule type" value="Genomic_DNA"/>
</dbReference>
<organism evidence="2">
    <name type="scientific">marine sediment metagenome</name>
    <dbReference type="NCBI Taxonomy" id="412755"/>
    <lineage>
        <taxon>unclassified sequences</taxon>
        <taxon>metagenomes</taxon>
        <taxon>ecological metagenomes</taxon>
    </lineage>
</organism>
<reference evidence="2" key="1">
    <citation type="journal article" date="2014" name="Front. Microbiol.">
        <title>High frequency of phylogenetically diverse reductive dehalogenase-homologous genes in deep subseafloor sedimentary metagenomes.</title>
        <authorList>
            <person name="Kawai M."/>
            <person name="Futagami T."/>
            <person name="Toyoda A."/>
            <person name="Takaki Y."/>
            <person name="Nishi S."/>
            <person name="Hori S."/>
            <person name="Arai W."/>
            <person name="Tsubouchi T."/>
            <person name="Morono Y."/>
            <person name="Uchiyama I."/>
            <person name="Ito T."/>
            <person name="Fujiyama A."/>
            <person name="Inagaki F."/>
            <person name="Takami H."/>
        </authorList>
    </citation>
    <scope>NUCLEOTIDE SEQUENCE</scope>
    <source>
        <strain evidence="2">Expedition CK06-06</strain>
    </source>
</reference>